<dbReference type="GO" id="GO:0051118">
    <property type="term" value="F:glucan endo-1,3-alpha-glucosidase activity"/>
    <property type="evidence" value="ECO:0007669"/>
    <property type="project" value="InterPro"/>
</dbReference>
<dbReference type="AlphaFoldDB" id="A0A146GAL0"/>
<protein>
    <submittedName>
        <fullName evidence="3">Glycosyl hydrolase family 71</fullName>
    </submittedName>
</protein>
<name>A0A146GAL0_TERSA</name>
<dbReference type="Gene3D" id="3.20.20.80">
    <property type="entry name" value="Glycosidases"/>
    <property type="match status" value="1"/>
</dbReference>
<evidence type="ECO:0000313" key="4">
    <source>
        <dbReference type="Proteomes" id="UP000076023"/>
    </source>
</evidence>
<dbReference type="STRING" id="690879.TSACC_22246"/>
<keyword evidence="4" id="KW-1185">Reference proteome</keyword>
<dbReference type="OrthoDB" id="187463at2"/>
<evidence type="ECO:0000256" key="1">
    <source>
        <dbReference type="SAM" id="MobiDB-lite"/>
    </source>
</evidence>
<sequence>MKLFPLRPRIFPFVLALALAAISCSSVGAEEPPKTIFAHYMGCYPTGYGPTETHWQNQATEMKHDSANFLAANGGRIVNWPLVPQNRRLTPAQDAELEIRRAIRGGIDGFAVDAWAGRDQAKAVLDELFAAAERIGKPFALTVCLDPACHEKRDTGNHIDTYTETIRWLLERHGQSPHLARRDGKPLIFGYGSNGIIFDPAFRALPETPEKWARVAEAYHQVEKNVGQPLFFHFCFDNLGSKPPEIRQQAAAWAGKEFGAVGGFLGNGWDDDEATIAAIKSGGAEWSQPLFFQYNNKAGSLIVEPGTDKLRKAWKKARDTDATLLQFVTWNDYGEDTVLAPGYSTNYTILSLNRYLSDWWKQGREPQVDKDQLHLIFRRSINGAEAFPFHTRRRVDGVLEIASILTSPGRITVPGYNLTYEAPAGLSVRQVPLQTGEVSATLSRDGQDVLSVTAPEKVTDHPFREDNSMVCFSSNFLDEWRTDFGDTPPLLYSEYGDIDGDGLPNWFEMYYFGKFPDLSTATAAQPGDDPDGDGRTNLEEWQDRTNPLTAERPYEPGYVWDMSSITENSLSFNPDRDSHERDVWFYFYKHGDAGKIAHDGHYTRMPSSWQDVPYAGKMAHLSPPQDPEGIPYKYLHGWIAHRQASDGRWQMIMRPRANAAVIVGWKSPVDGKVSVSLDVAEVNGADPLILELSRNEESAPLHTESIPAGSTAQIASGTIEVKKGDFLYLVADANPRSDSPFAMVENLRVKLETLND</sequence>
<dbReference type="EMBL" id="BDCO01000002">
    <property type="protein sequence ID" value="GAT33827.1"/>
    <property type="molecule type" value="Genomic_DNA"/>
</dbReference>
<gene>
    <name evidence="3" type="ORF">TSACC_22246</name>
</gene>
<dbReference type="Pfam" id="PF03659">
    <property type="entry name" value="Glyco_hydro_71"/>
    <property type="match status" value="1"/>
</dbReference>
<feature type="chain" id="PRO_5007524667" evidence="2">
    <location>
        <begin position="30"/>
        <end position="756"/>
    </location>
</feature>
<reference evidence="4" key="1">
    <citation type="journal article" date="2017" name="Genome Announc.">
        <title>Draft Genome Sequence of Terrimicrobium sacchariphilum NM-5T, a Facultative Anaerobic Soil Bacterium of the Class Spartobacteria.</title>
        <authorList>
            <person name="Qiu Y.L."/>
            <person name="Tourlousse D.M."/>
            <person name="Matsuura N."/>
            <person name="Ohashi A."/>
            <person name="Sekiguchi Y."/>
        </authorList>
    </citation>
    <scope>NUCLEOTIDE SEQUENCE [LARGE SCALE GENOMIC DNA]</scope>
    <source>
        <strain evidence="4">NM-5</strain>
    </source>
</reference>
<dbReference type="PROSITE" id="PS51257">
    <property type="entry name" value="PROKAR_LIPOPROTEIN"/>
    <property type="match status" value="1"/>
</dbReference>
<dbReference type="InParanoid" id="A0A146GAL0"/>
<comment type="caution">
    <text evidence="3">The sequence shown here is derived from an EMBL/GenBank/DDBJ whole genome shotgun (WGS) entry which is preliminary data.</text>
</comment>
<keyword evidence="3" id="KW-0378">Hydrolase</keyword>
<keyword evidence="2" id="KW-0732">Signal</keyword>
<dbReference type="Proteomes" id="UP000076023">
    <property type="component" value="Unassembled WGS sequence"/>
</dbReference>
<accession>A0A146GAL0</accession>
<feature type="region of interest" description="Disordered" evidence="1">
    <location>
        <begin position="521"/>
        <end position="550"/>
    </location>
</feature>
<evidence type="ECO:0000256" key="2">
    <source>
        <dbReference type="SAM" id="SignalP"/>
    </source>
</evidence>
<feature type="compositionally biased region" description="Basic and acidic residues" evidence="1">
    <location>
        <begin position="532"/>
        <end position="543"/>
    </location>
</feature>
<evidence type="ECO:0000313" key="3">
    <source>
        <dbReference type="EMBL" id="GAT33827.1"/>
    </source>
</evidence>
<dbReference type="RefSeq" id="WP_075079514.1">
    <property type="nucleotide sequence ID" value="NZ_BDCO01000002.1"/>
</dbReference>
<organism evidence="3 4">
    <name type="scientific">Terrimicrobium sacchariphilum</name>
    <dbReference type="NCBI Taxonomy" id="690879"/>
    <lineage>
        <taxon>Bacteria</taxon>
        <taxon>Pseudomonadati</taxon>
        <taxon>Verrucomicrobiota</taxon>
        <taxon>Terrimicrobiia</taxon>
        <taxon>Terrimicrobiales</taxon>
        <taxon>Terrimicrobiaceae</taxon>
        <taxon>Terrimicrobium</taxon>
    </lineage>
</organism>
<feature type="signal peptide" evidence="2">
    <location>
        <begin position="1"/>
        <end position="29"/>
    </location>
</feature>
<dbReference type="InterPro" id="IPR005197">
    <property type="entry name" value="Glyco_hydro_71"/>
</dbReference>
<proteinExistence type="predicted"/>